<dbReference type="SUPFAM" id="SSF52047">
    <property type="entry name" value="RNI-like"/>
    <property type="match status" value="3"/>
</dbReference>
<evidence type="ECO:0000259" key="4">
    <source>
        <dbReference type="PROSITE" id="PS50181"/>
    </source>
</evidence>
<dbReference type="InterPro" id="IPR001810">
    <property type="entry name" value="F-box_dom"/>
</dbReference>
<dbReference type="Proteomes" id="UP000663887">
    <property type="component" value="Unassembled WGS sequence"/>
</dbReference>
<keyword evidence="3" id="KW-0206">Cytoskeleton</keyword>
<dbReference type="SMART" id="SM00256">
    <property type="entry name" value="FBOX"/>
    <property type="match status" value="1"/>
</dbReference>
<dbReference type="AlphaFoldDB" id="A0A816XLR6"/>
<dbReference type="InterPro" id="IPR052410">
    <property type="entry name" value="DRC5"/>
</dbReference>
<dbReference type="PANTHER" id="PTHR24107">
    <property type="entry name" value="YNEIN REGULATORY COMPLEX SUBUNIT 5"/>
    <property type="match status" value="1"/>
</dbReference>
<dbReference type="Gene3D" id="3.80.10.10">
    <property type="entry name" value="Ribonuclease Inhibitor"/>
    <property type="match status" value="7"/>
</dbReference>
<name>A0A816XLR6_9BILA</name>
<comment type="caution">
    <text evidence="5">The sequence shown here is derived from an EMBL/GenBank/DDBJ whole genome shotgun (WGS) entry which is preliminary data.</text>
</comment>
<gene>
    <name evidence="5" type="ORF">XDN619_LOCUS28152</name>
</gene>
<protein>
    <recommendedName>
        <fullName evidence="4">F-box domain-containing protein</fullName>
    </recommendedName>
</protein>
<sequence length="1019" mass="116192">MSDVDLFRLPVELLHRIFDYLEAQAIWSVRRVCKQLYSITSTYDRFHLNVNSQSKRLLKLFSRWISPECIVSLIFDIPESSSYFSWCLRTNSEDNMIRLFISLFAGHRFTRLRSLVINRAYDGDIDFLSHHLNTNSLESLSIHMCGDRVSSTIVFINAILSQNCIRKLYFNNSVLIINDMPWPDHCKLEHLILNTCGYNRYLIVLNDLLNLKIFVIDEWHSYNFGFSTDLLACKHRSLLTSLTIKNCTLPMEHIETLLSRTPALVHLKLISRKRAFDSIFDGYNWEQFILNRLPQLNRFEYFFSFIHKTNDYMKILNRVIASFQTPFWLQQKHWYTICSYAFESQTFELHTTTIHVTDSNNLIKFEKLAETNTYRLVGQPSKTDRTKTLNILNLAGNQIGDIGAEHLATALLYNTVRFDTKGFFLCYPAIQKTLVELNLRRNQIGRSGAQYFFKLQQNNTTLKKLELNENADSICTIVEIAHRIRYDKTLNSLNLAKRQIGDLEAQYLAEALRINNRLVSLDLRNNNISEIGIELIADALRNNSILSRIYLSGNPRQLGTVATTMQRMKCDMANYTLDFRLIQNSNFFVYLQSLTILKVQGCQIGNKGVQYLTDIFQHNNTIIAVNLDNNEIDDNGIKYLADVLRANEVGIFCGQTLTTLSLSYNRISDNGIKHLVDAIPNNTTLTIIDLEGNQIEDKGAEYIAVLLQNNKTLISLNLQKNRIGDMGAQHFREALKLNKTLLKLTLRNNQSNSCTIVQMEHEIKHEMTCTTTDWTGHQIGKEKLECLSAALKTNYTTIILILDNNHIGNDGIKHIADGLLKNTTLQELSVRNNRIGNEGVEYIANVLKENMTLTTLNLSNNLISDDGAKHLADAIQKNTKLIKLNLENNRIGDSGAQQVATALNINTTITKLELSSNQIGENGAQYLGNALRNNTTLSLLSLNMNSIENKGLQYIAASLIINKTLTKLKLQQNKITDEGTYCLIDLLQNNNTLTELDLSFNIITNHGADNLACGLQYNT</sequence>
<dbReference type="InterPro" id="IPR036047">
    <property type="entry name" value="F-box-like_dom_sf"/>
</dbReference>
<evidence type="ECO:0000313" key="5">
    <source>
        <dbReference type="EMBL" id="CAF2148267.1"/>
    </source>
</evidence>
<proteinExistence type="predicted"/>
<dbReference type="Gene3D" id="1.20.1280.50">
    <property type="match status" value="1"/>
</dbReference>
<dbReference type="EMBL" id="CAJNRG010013437">
    <property type="protein sequence ID" value="CAF2148267.1"/>
    <property type="molecule type" value="Genomic_DNA"/>
</dbReference>
<evidence type="ECO:0000256" key="3">
    <source>
        <dbReference type="ARBA" id="ARBA00023212"/>
    </source>
</evidence>
<dbReference type="SUPFAM" id="SSF81383">
    <property type="entry name" value="F-box domain"/>
    <property type="match status" value="1"/>
</dbReference>
<dbReference type="CDD" id="cd09917">
    <property type="entry name" value="F-box_SF"/>
    <property type="match status" value="1"/>
</dbReference>
<dbReference type="Pfam" id="PF12937">
    <property type="entry name" value="F-box-like"/>
    <property type="match status" value="1"/>
</dbReference>
<evidence type="ECO:0000313" key="6">
    <source>
        <dbReference type="Proteomes" id="UP000663887"/>
    </source>
</evidence>
<accession>A0A816XLR6</accession>
<reference evidence="5" key="1">
    <citation type="submission" date="2021-02" db="EMBL/GenBank/DDBJ databases">
        <authorList>
            <person name="Nowell W R."/>
        </authorList>
    </citation>
    <scope>NUCLEOTIDE SEQUENCE</scope>
</reference>
<dbReference type="InterPro" id="IPR001611">
    <property type="entry name" value="Leu-rich_rpt"/>
</dbReference>
<feature type="non-terminal residue" evidence="5">
    <location>
        <position position="1"/>
    </location>
</feature>
<dbReference type="InterPro" id="IPR032675">
    <property type="entry name" value="LRR_dom_sf"/>
</dbReference>
<dbReference type="PANTHER" id="PTHR24107:SF2">
    <property type="entry name" value="NLR FAMILY CARD DOMAIN CONTAINING 3"/>
    <property type="match status" value="1"/>
</dbReference>
<dbReference type="SMART" id="SM00368">
    <property type="entry name" value="LRR_RI"/>
    <property type="match status" value="19"/>
</dbReference>
<organism evidence="5 6">
    <name type="scientific">Rotaria magnacalcarata</name>
    <dbReference type="NCBI Taxonomy" id="392030"/>
    <lineage>
        <taxon>Eukaryota</taxon>
        <taxon>Metazoa</taxon>
        <taxon>Spiralia</taxon>
        <taxon>Gnathifera</taxon>
        <taxon>Rotifera</taxon>
        <taxon>Eurotatoria</taxon>
        <taxon>Bdelloidea</taxon>
        <taxon>Philodinida</taxon>
        <taxon>Philodinidae</taxon>
        <taxon>Rotaria</taxon>
    </lineage>
</organism>
<evidence type="ECO:0000256" key="1">
    <source>
        <dbReference type="ARBA" id="ARBA00004245"/>
    </source>
</evidence>
<dbReference type="PROSITE" id="PS50181">
    <property type="entry name" value="FBOX"/>
    <property type="match status" value="1"/>
</dbReference>
<dbReference type="Pfam" id="PF00560">
    <property type="entry name" value="LRR_1"/>
    <property type="match status" value="1"/>
</dbReference>
<dbReference type="Pfam" id="PF13516">
    <property type="entry name" value="LRR_6"/>
    <property type="match status" value="14"/>
</dbReference>
<comment type="subcellular location">
    <subcellularLocation>
        <location evidence="1">Cytoplasm</location>
        <location evidence="1">Cytoskeleton</location>
    </subcellularLocation>
</comment>
<feature type="domain" description="F-box" evidence="4">
    <location>
        <begin position="3"/>
        <end position="50"/>
    </location>
</feature>
<keyword evidence="2" id="KW-0963">Cytoplasm</keyword>
<dbReference type="SMART" id="SM00365">
    <property type="entry name" value="LRR_SD22"/>
    <property type="match status" value="5"/>
</dbReference>
<evidence type="ECO:0000256" key="2">
    <source>
        <dbReference type="ARBA" id="ARBA00022490"/>
    </source>
</evidence>
<dbReference type="GO" id="GO:0005856">
    <property type="term" value="C:cytoskeleton"/>
    <property type="evidence" value="ECO:0007669"/>
    <property type="project" value="UniProtKB-SubCell"/>
</dbReference>